<evidence type="ECO:0000256" key="1">
    <source>
        <dbReference type="SAM" id="MobiDB-lite"/>
    </source>
</evidence>
<gene>
    <name evidence="2" type="ORF">MGAL_10B029845</name>
</gene>
<keyword evidence="3" id="KW-1185">Reference proteome</keyword>
<name>A0A8B6C8U6_MYTGA</name>
<evidence type="ECO:0000313" key="3">
    <source>
        <dbReference type="Proteomes" id="UP000596742"/>
    </source>
</evidence>
<dbReference type="AlphaFoldDB" id="A0A8B6C8U6"/>
<dbReference type="Proteomes" id="UP000596742">
    <property type="component" value="Unassembled WGS sequence"/>
</dbReference>
<protein>
    <submittedName>
        <fullName evidence="2">Uncharacterized protein</fullName>
    </submittedName>
</protein>
<sequence>MANRKLDTDNTSSEFEASRDDDEISDIKALKPNSLFSTWFNDMEIEEQETLKQARDSTRVFHNDNTKSTLNLNMLRQYPNSPTAVNYTKSLLHFKRALHILKDYKKDTVEEIEDCETISQAFENIVNGYLYENSLFEPVPTT</sequence>
<evidence type="ECO:0000313" key="2">
    <source>
        <dbReference type="EMBL" id="VDI01057.1"/>
    </source>
</evidence>
<proteinExistence type="predicted"/>
<accession>A0A8B6C8U6</accession>
<dbReference type="EMBL" id="UYJE01001308">
    <property type="protein sequence ID" value="VDI01057.1"/>
    <property type="molecule type" value="Genomic_DNA"/>
</dbReference>
<comment type="caution">
    <text evidence="2">The sequence shown here is derived from an EMBL/GenBank/DDBJ whole genome shotgun (WGS) entry which is preliminary data.</text>
</comment>
<reference evidence="2" key="1">
    <citation type="submission" date="2018-11" db="EMBL/GenBank/DDBJ databases">
        <authorList>
            <person name="Alioto T."/>
            <person name="Alioto T."/>
        </authorList>
    </citation>
    <scope>NUCLEOTIDE SEQUENCE</scope>
</reference>
<organism evidence="2 3">
    <name type="scientific">Mytilus galloprovincialis</name>
    <name type="common">Mediterranean mussel</name>
    <dbReference type="NCBI Taxonomy" id="29158"/>
    <lineage>
        <taxon>Eukaryota</taxon>
        <taxon>Metazoa</taxon>
        <taxon>Spiralia</taxon>
        <taxon>Lophotrochozoa</taxon>
        <taxon>Mollusca</taxon>
        <taxon>Bivalvia</taxon>
        <taxon>Autobranchia</taxon>
        <taxon>Pteriomorphia</taxon>
        <taxon>Mytilida</taxon>
        <taxon>Mytiloidea</taxon>
        <taxon>Mytilidae</taxon>
        <taxon>Mytilinae</taxon>
        <taxon>Mytilus</taxon>
    </lineage>
</organism>
<feature type="region of interest" description="Disordered" evidence="1">
    <location>
        <begin position="1"/>
        <end position="22"/>
    </location>
</feature>
<dbReference type="OrthoDB" id="10535448at2759"/>